<feature type="region of interest" description="Disordered" evidence="1">
    <location>
        <begin position="318"/>
        <end position="473"/>
    </location>
</feature>
<evidence type="ECO:0000256" key="1">
    <source>
        <dbReference type="SAM" id="MobiDB-lite"/>
    </source>
</evidence>
<feature type="compositionally biased region" description="Basic and acidic residues" evidence="1">
    <location>
        <begin position="329"/>
        <end position="350"/>
    </location>
</feature>
<dbReference type="CDD" id="cd00590">
    <property type="entry name" value="RRM_SF"/>
    <property type="match status" value="1"/>
</dbReference>
<dbReference type="AlphaFoldDB" id="A0A2U1MX65"/>
<dbReference type="GO" id="GO:0003676">
    <property type="term" value="F:nucleic acid binding"/>
    <property type="evidence" value="ECO:0007669"/>
    <property type="project" value="InterPro"/>
</dbReference>
<evidence type="ECO:0008006" key="4">
    <source>
        <dbReference type="Google" id="ProtNLM"/>
    </source>
</evidence>
<evidence type="ECO:0000313" key="3">
    <source>
        <dbReference type="Proteomes" id="UP000245207"/>
    </source>
</evidence>
<reference evidence="2 3" key="1">
    <citation type="journal article" date="2018" name="Mol. Plant">
        <title>The genome of Artemisia annua provides insight into the evolution of Asteraceae family and artemisinin biosynthesis.</title>
        <authorList>
            <person name="Shen Q."/>
            <person name="Zhang L."/>
            <person name="Liao Z."/>
            <person name="Wang S."/>
            <person name="Yan T."/>
            <person name="Shi P."/>
            <person name="Liu M."/>
            <person name="Fu X."/>
            <person name="Pan Q."/>
            <person name="Wang Y."/>
            <person name="Lv Z."/>
            <person name="Lu X."/>
            <person name="Zhang F."/>
            <person name="Jiang W."/>
            <person name="Ma Y."/>
            <person name="Chen M."/>
            <person name="Hao X."/>
            <person name="Li L."/>
            <person name="Tang Y."/>
            <person name="Lv G."/>
            <person name="Zhou Y."/>
            <person name="Sun X."/>
            <person name="Brodelius P.E."/>
            <person name="Rose J.K.C."/>
            <person name="Tang K."/>
        </authorList>
    </citation>
    <scope>NUCLEOTIDE SEQUENCE [LARGE SCALE GENOMIC DNA]</scope>
    <source>
        <strain evidence="3">cv. Huhao1</strain>
        <tissue evidence="2">Leaf</tissue>
    </source>
</reference>
<dbReference type="Proteomes" id="UP000245207">
    <property type="component" value="Unassembled WGS sequence"/>
</dbReference>
<feature type="compositionally biased region" description="Polar residues" evidence="1">
    <location>
        <begin position="437"/>
        <end position="447"/>
    </location>
</feature>
<organism evidence="2 3">
    <name type="scientific">Artemisia annua</name>
    <name type="common">Sweet wormwood</name>
    <dbReference type="NCBI Taxonomy" id="35608"/>
    <lineage>
        <taxon>Eukaryota</taxon>
        <taxon>Viridiplantae</taxon>
        <taxon>Streptophyta</taxon>
        <taxon>Embryophyta</taxon>
        <taxon>Tracheophyta</taxon>
        <taxon>Spermatophyta</taxon>
        <taxon>Magnoliopsida</taxon>
        <taxon>eudicotyledons</taxon>
        <taxon>Gunneridae</taxon>
        <taxon>Pentapetalae</taxon>
        <taxon>asterids</taxon>
        <taxon>campanulids</taxon>
        <taxon>Asterales</taxon>
        <taxon>Asteraceae</taxon>
        <taxon>Asteroideae</taxon>
        <taxon>Anthemideae</taxon>
        <taxon>Artemisiinae</taxon>
        <taxon>Artemisia</taxon>
    </lineage>
</organism>
<name>A0A2U1MX65_ARTAN</name>
<dbReference type="EMBL" id="PKPP01004145">
    <property type="protein sequence ID" value="PWA65865.1"/>
    <property type="molecule type" value="Genomic_DNA"/>
</dbReference>
<dbReference type="OrthoDB" id="1744977at2759"/>
<keyword evidence="3" id="KW-1185">Reference proteome</keyword>
<evidence type="ECO:0000313" key="2">
    <source>
        <dbReference type="EMBL" id="PWA65865.1"/>
    </source>
</evidence>
<sequence>MCDPIGIVADVYIARKLSKLGKRFAFVRFLKVKDIDEIVKKLCGIWLGNYHLYASVARFDKKSSLKTLMNAKWPSLDHYGIKHPINAQPVNSGPRFYNVKKKGSNETQVNGPRSYAATLKGKLDPNKENTMAAACLKKVTLHESDLLNIADSRCVALVKVRDIHLILNINKMLRREGFSDYTCKYMGGLWLWVEFQTKDACLKFKEHAEMEWYFTQIHSISDSFMVDERIIWLEIEGLPLCAWTTMAFKKVANAWGEPIFVDDDPTENMSIGRVCVKTKLKSTISEVCSVTIKNVSCTVRVKEFSSWVPSLESVDDSIKDIESEDSDNDEIKSSIPDMEHQEEGEIHEEVNEPIESQPQKDSNSPNEEEKDKEANTKNNETEPTWVDEVFKMQKEEEQQNIVSENQSNSLYNDSHENGDIAATSSPSKPPGFGGIRFQSSNLSQGNSKEGCHSSAHSNRNATRSRSGKSHKSFRTTGSLIDAFISHIEMGSVLGYDMEGSKADLKKYIDSIGVNDGFK</sequence>
<feature type="compositionally biased region" description="Polar residues" evidence="1">
    <location>
        <begin position="399"/>
        <end position="412"/>
    </location>
</feature>
<protein>
    <recommendedName>
        <fullName evidence="4">DUF4283 domain-containing protein</fullName>
    </recommendedName>
</protein>
<feature type="compositionally biased region" description="Basic and acidic residues" evidence="1">
    <location>
        <begin position="388"/>
        <end position="397"/>
    </location>
</feature>
<comment type="caution">
    <text evidence="2">The sequence shown here is derived from an EMBL/GenBank/DDBJ whole genome shotgun (WGS) entry which is preliminary data.</text>
</comment>
<gene>
    <name evidence="2" type="ORF">CTI12_AA333020</name>
</gene>
<feature type="compositionally biased region" description="Polar residues" evidence="1">
    <location>
        <begin position="454"/>
        <end position="464"/>
    </location>
</feature>
<dbReference type="InterPro" id="IPR035979">
    <property type="entry name" value="RBD_domain_sf"/>
</dbReference>
<feature type="compositionally biased region" description="Polar residues" evidence="1">
    <location>
        <begin position="356"/>
        <end position="365"/>
    </location>
</feature>
<accession>A0A2U1MX65</accession>
<proteinExistence type="predicted"/>
<dbReference type="SUPFAM" id="SSF54928">
    <property type="entry name" value="RNA-binding domain, RBD"/>
    <property type="match status" value="1"/>
</dbReference>